<keyword evidence="9" id="KW-0406">Ion transport</keyword>
<evidence type="ECO:0000256" key="12">
    <source>
        <dbReference type="ARBA" id="ARBA00023139"/>
    </source>
</evidence>
<sequence length="266" mass="28912">MKNIFSPKGVLITALVALSMLSSCVNTKRLKYFQDLPQSAQASDVDIAAYSDTFIQPDDILAININTVDPTATNSINSRNGGFANAGTPQSGMITPVSGYLVDKMGFVDVPVLGKIKLGGLTTLKARETIAIEAVKSFKNPVVDVRFLNFKITVIGEVNRPASYVVPNEQVSLLDAIGYAGDLTVYGQRENVLLIRKDAAGKNITVKLDLTKKATLNSPYFYLKQNDVIYVEPNKTKVLNNDNNLIKYITAGATIFTAIVLGIRYL</sequence>
<evidence type="ECO:0000256" key="3">
    <source>
        <dbReference type="ARBA" id="ARBA00022448"/>
    </source>
</evidence>
<keyword evidence="4" id="KW-1134">Transmembrane beta strand</keyword>
<evidence type="ECO:0000256" key="4">
    <source>
        <dbReference type="ARBA" id="ARBA00022452"/>
    </source>
</evidence>
<feature type="domain" description="Polysaccharide export protein N-terminal" evidence="16">
    <location>
        <begin position="51"/>
        <end position="147"/>
    </location>
</feature>
<keyword evidence="12" id="KW-0564">Palmitate</keyword>
<comment type="subcellular location">
    <subcellularLocation>
        <location evidence="1">Cell outer membrane</location>
        <topology evidence="1">Multi-pass membrane protein</topology>
    </subcellularLocation>
</comment>
<dbReference type="PANTHER" id="PTHR33619">
    <property type="entry name" value="POLYSACCHARIDE EXPORT PROTEIN GFCE-RELATED"/>
    <property type="match status" value="1"/>
</dbReference>
<dbReference type="RefSeq" id="WP_133227491.1">
    <property type="nucleotide sequence ID" value="NZ_SOZE01000003.1"/>
</dbReference>
<keyword evidence="3" id="KW-0813">Transport</keyword>
<keyword evidence="13" id="KW-0998">Cell outer membrane</keyword>
<dbReference type="GO" id="GO:0006811">
    <property type="term" value="P:monoatomic ion transport"/>
    <property type="evidence" value="ECO:0007669"/>
    <property type="project" value="UniProtKB-KW"/>
</dbReference>
<gene>
    <name evidence="18" type="ORF">E2R66_05595</name>
</gene>
<accession>A0A4Y8SND2</accession>
<feature type="transmembrane region" description="Helical" evidence="15">
    <location>
        <begin position="245"/>
        <end position="263"/>
    </location>
</feature>
<dbReference type="InterPro" id="IPR049712">
    <property type="entry name" value="Poly_export"/>
</dbReference>
<keyword evidence="11 15" id="KW-0472">Membrane</keyword>
<dbReference type="PANTHER" id="PTHR33619:SF3">
    <property type="entry name" value="POLYSACCHARIDE EXPORT PROTEIN GFCE-RELATED"/>
    <property type="match status" value="1"/>
</dbReference>
<organism evidence="18 19">
    <name type="scientific">Mucilaginibacter psychrotolerans</name>
    <dbReference type="NCBI Taxonomy" id="1524096"/>
    <lineage>
        <taxon>Bacteria</taxon>
        <taxon>Pseudomonadati</taxon>
        <taxon>Bacteroidota</taxon>
        <taxon>Sphingobacteriia</taxon>
        <taxon>Sphingobacteriales</taxon>
        <taxon>Sphingobacteriaceae</taxon>
        <taxon>Mucilaginibacter</taxon>
    </lineage>
</organism>
<keyword evidence="6 15" id="KW-0812">Transmembrane</keyword>
<evidence type="ECO:0000256" key="7">
    <source>
        <dbReference type="ARBA" id="ARBA00022729"/>
    </source>
</evidence>
<keyword evidence="7" id="KW-0732">Signal</keyword>
<comment type="similarity">
    <text evidence="2">Belongs to the BexD/CtrA/VexA family.</text>
</comment>
<keyword evidence="8" id="KW-0625">Polysaccharide transport</keyword>
<dbReference type="AlphaFoldDB" id="A0A4Y8SND2"/>
<protein>
    <submittedName>
        <fullName evidence="18">Uncharacterized protein</fullName>
    </submittedName>
</protein>
<dbReference type="GO" id="GO:0015159">
    <property type="term" value="F:polysaccharide transmembrane transporter activity"/>
    <property type="evidence" value="ECO:0007669"/>
    <property type="project" value="InterPro"/>
</dbReference>
<dbReference type="InterPro" id="IPR003715">
    <property type="entry name" value="Poly_export_N"/>
</dbReference>
<dbReference type="GO" id="GO:0009279">
    <property type="term" value="C:cell outer membrane"/>
    <property type="evidence" value="ECO:0007669"/>
    <property type="project" value="UniProtKB-SubCell"/>
</dbReference>
<evidence type="ECO:0000259" key="16">
    <source>
        <dbReference type="Pfam" id="PF02563"/>
    </source>
</evidence>
<dbReference type="Pfam" id="PF22461">
    <property type="entry name" value="SLBB_2"/>
    <property type="match status" value="1"/>
</dbReference>
<dbReference type="EMBL" id="SOZE01000003">
    <property type="protein sequence ID" value="TFF39836.1"/>
    <property type="molecule type" value="Genomic_DNA"/>
</dbReference>
<evidence type="ECO:0000256" key="5">
    <source>
        <dbReference type="ARBA" id="ARBA00022597"/>
    </source>
</evidence>
<dbReference type="OrthoDB" id="662756at2"/>
<evidence type="ECO:0000256" key="2">
    <source>
        <dbReference type="ARBA" id="ARBA00009450"/>
    </source>
</evidence>
<keyword evidence="10" id="KW-0626">Porin</keyword>
<name>A0A4Y8SND2_9SPHI</name>
<proteinExistence type="inferred from homology"/>
<keyword evidence="5" id="KW-0762">Sugar transport</keyword>
<evidence type="ECO:0000256" key="15">
    <source>
        <dbReference type="SAM" id="Phobius"/>
    </source>
</evidence>
<dbReference type="GO" id="GO:0046930">
    <property type="term" value="C:pore complex"/>
    <property type="evidence" value="ECO:0007669"/>
    <property type="project" value="UniProtKB-KW"/>
</dbReference>
<dbReference type="InterPro" id="IPR054765">
    <property type="entry name" value="SLBB_dom"/>
</dbReference>
<comment type="caution">
    <text evidence="18">The sequence shown here is derived from an EMBL/GenBank/DDBJ whole genome shotgun (WGS) entry which is preliminary data.</text>
</comment>
<dbReference type="Pfam" id="PF02563">
    <property type="entry name" value="Poly_export"/>
    <property type="match status" value="1"/>
</dbReference>
<keyword evidence="15" id="KW-1133">Transmembrane helix</keyword>
<feature type="domain" description="SLBB" evidence="17">
    <location>
        <begin position="151"/>
        <end position="231"/>
    </location>
</feature>
<evidence type="ECO:0000256" key="6">
    <source>
        <dbReference type="ARBA" id="ARBA00022692"/>
    </source>
</evidence>
<evidence type="ECO:0000256" key="10">
    <source>
        <dbReference type="ARBA" id="ARBA00023114"/>
    </source>
</evidence>
<evidence type="ECO:0000256" key="11">
    <source>
        <dbReference type="ARBA" id="ARBA00023136"/>
    </source>
</evidence>
<evidence type="ECO:0000313" key="18">
    <source>
        <dbReference type="EMBL" id="TFF39836.1"/>
    </source>
</evidence>
<keyword evidence="19" id="KW-1185">Reference proteome</keyword>
<dbReference type="Proteomes" id="UP000297540">
    <property type="component" value="Unassembled WGS sequence"/>
</dbReference>
<evidence type="ECO:0000313" key="19">
    <source>
        <dbReference type="Proteomes" id="UP000297540"/>
    </source>
</evidence>
<evidence type="ECO:0000256" key="1">
    <source>
        <dbReference type="ARBA" id="ARBA00004571"/>
    </source>
</evidence>
<dbReference type="GO" id="GO:0015288">
    <property type="term" value="F:porin activity"/>
    <property type="evidence" value="ECO:0007669"/>
    <property type="project" value="UniProtKB-KW"/>
</dbReference>
<evidence type="ECO:0000259" key="17">
    <source>
        <dbReference type="Pfam" id="PF22461"/>
    </source>
</evidence>
<evidence type="ECO:0000256" key="13">
    <source>
        <dbReference type="ARBA" id="ARBA00023237"/>
    </source>
</evidence>
<reference evidence="18 19" key="1">
    <citation type="journal article" date="2017" name="Int. J. Syst. Evol. Microbiol.">
        <title>Mucilaginibacterpsychrotolerans sp. nov., isolated from peatlands.</title>
        <authorList>
            <person name="Deng Y."/>
            <person name="Shen L."/>
            <person name="Xu B."/>
            <person name="Liu Y."/>
            <person name="Gu Z."/>
            <person name="Liu H."/>
            <person name="Zhou Y."/>
        </authorList>
    </citation>
    <scope>NUCLEOTIDE SEQUENCE [LARGE SCALE GENOMIC DNA]</scope>
    <source>
        <strain evidence="18 19">NH7-4</strain>
    </source>
</reference>
<dbReference type="Gene3D" id="3.10.560.10">
    <property type="entry name" value="Outer membrane lipoprotein wza domain like"/>
    <property type="match status" value="1"/>
</dbReference>
<dbReference type="PROSITE" id="PS51257">
    <property type="entry name" value="PROKAR_LIPOPROTEIN"/>
    <property type="match status" value="1"/>
</dbReference>
<evidence type="ECO:0000256" key="8">
    <source>
        <dbReference type="ARBA" id="ARBA00023047"/>
    </source>
</evidence>
<keyword evidence="14" id="KW-0449">Lipoprotein</keyword>
<evidence type="ECO:0000256" key="9">
    <source>
        <dbReference type="ARBA" id="ARBA00023065"/>
    </source>
</evidence>
<evidence type="ECO:0000256" key="14">
    <source>
        <dbReference type="ARBA" id="ARBA00023288"/>
    </source>
</evidence>